<keyword evidence="1" id="KW-1133">Transmembrane helix</keyword>
<feature type="transmembrane region" description="Helical" evidence="1">
    <location>
        <begin position="198"/>
        <end position="224"/>
    </location>
</feature>
<evidence type="ECO:0000313" key="2">
    <source>
        <dbReference type="EMBL" id="PYE86895.1"/>
    </source>
</evidence>
<gene>
    <name evidence="2" type="ORF">C7477_11833</name>
</gene>
<dbReference type="Proteomes" id="UP000247454">
    <property type="component" value="Unassembled WGS sequence"/>
</dbReference>
<evidence type="ECO:0000313" key="3">
    <source>
        <dbReference type="Proteomes" id="UP000247454"/>
    </source>
</evidence>
<dbReference type="SUPFAM" id="SSF53955">
    <property type="entry name" value="Lysozyme-like"/>
    <property type="match status" value="1"/>
</dbReference>
<dbReference type="Gene3D" id="1.10.530.10">
    <property type="match status" value="1"/>
</dbReference>
<evidence type="ECO:0000256" key="1">
    <source>
        <dbReference type="SAM" id="Phobius"/>
    </source>
</evidence>
<accession>A0A318T8F3</accession>
<keyword evidence="3" id="KW-1185">Reference proteome</keyword>
<protein>
    <submittedName>
        <fullName evidence="2">Muramidase (Phage lysozyme)</fullName>
    </submittedName>
</protein>
<dbReference type="AlphaFoldDB" id="A0A318T8F3"/>
<reference evidence="2 3" key="1">
    <citation type="submission" date="2018-06" db="EMBL/GenBank/DDBJ databases">
        <title>Genomic Encyclopedia of Type Strains, Phase III (KMG-III): the genomes of soil and plant-associated and newly described type strains.</title>
        <authorList>
            <person name="Whitman W."/>
        </authorList>
    </citation>
    <scope>NUCLEOTIDE SEQUENCE [LARGE SCALE GENOMIC DNA]</scope>
    <source>
        <strain evidence="2 3">ORS 1419</strain>
    </source>
</reference>
<dbReference type="InterPro" id="IPR023346">
    <property type="entry name" value="Lysozyme-like_dom_sf"/>
</dbReference>
<comment type="caution">
    <text evidence="2">The sequence shown here is derived from an EMBL/GenBank/DDBJ whole genome shotgun (WGS) entry which is preliminary data.</text>
</comment>
<proteinExistence type="predicted"/>
<dbReference type="EMBL" id="QJTF01000018">
    <property type="protein sequence ID" value="PYE86895.1"/>
    <property type="molecule type" value="Genomic_DNA"/>
</dbReference>
<organism evidence="2 3">
    <name type="scientific">Phyllobacterium leguminum</name>
    <dbReference type="NCBI Taxonomy" id="314237"/>
    <lineage>
        <taxon>Bacteria</taxon>
        <taxon>Pseudomonadati</taxon>
        <taxon>Pseudomonadota</taxon>
        <taxon>Alphaproteobacteria</taxon>
        <taxon>Hyphomicrobiales</taxon>
        <taxon>Phyllobacteriaceae</taxon>
        <taxon>Phyllobacterium</taxon>
    </lineage>
</organism>
<keyword evidence="1" id="KW-0812">Transmembrane</keyword>
<feature type="transmembrane region" description="Helical" evidence="1">
    <location>
        <begin position="230"/>
        <end position="251"/>
    </location>
</feature>
<keyword evidence="1" id="KW-0472">Membrane</keyword>
<sequence length="255" mass="27376">MRRPAHPIGGLSMNDPFYIYRPMLDLLGKSEGTDKRRGYNETLGYGAYTGGDRDLVNMTLDDIDYLQTAMLAHPKNKLNSSALGRYQIVRTTLRKLKSSLKLVSTTRFDASLQDRLACYLMAGRGFDRWLASNMTLDALIVALSKEWASLPTTSGRGYYYGQNAAVTVAEVRAALAECKRRYDDEPIKLAPQGTNKTTAIGVVAAAAGSTVAVVGGAAAGGVAVSPSSGAAWIIIGTVAAVAVIVVGVLIWRRRK</sequence>
<name>A0A318T8F3_9HYPH</name>